<protein>
    <submittedName>
        <fullName evidence="2">DUF2442 domain-containing protein</fullName>
    </submittedName>
</protein>
<dbReference type="InterPro" id="IPR018841">
    <property type="entry name" value="DUF2442"/>
</dbReference>
<dbReference type="AlphaFoldDB" id="A0A2K1SUE9"/>
<feature type="domain" description="Helix-turn-helix" evidence="1">
    <location>
        <begin position="90"/>
        <end position="146"/>
    </location>
</feature>
<dbReference type="RefSeq" id="WP_103084652.1">
    <property type="nucleotide sequence ID" value="NZ_JBLLPE010000007.1"/>
</dbReference>
<evidence type="ECO:0000313" key="3">
    <source>
        <dbReference type="Proteomes" id="UP000236146"/>
    </source>
</evidence>
<dbReference type="Proteomes" id="UP000236146">
    <property type="component" value="Unassembled WGS sequence"/>
</dbReference>
<reference evidence="2 3" key="1">
    <citation type="submission" date="2016-10" db="EMBL/GenBank/DDBJ databases">
        <authorList>
            <person name="Varghese N."/>
        </authorList>
    </citation>
    <scope>NUCLEOTIDE SEQUENCE [LARGE SCALE GENOMIC DNA]</scope>
    <source>
        <strain evidence="2 3">KA00225</strain>
    </source>
</reference>
<dbReference type="InterPro" id="IPR045403">
    <property type="entry name" value="HTH_59_Firmicutes_type"/>
</dbReference>
<dbReference type="Pfam" id="PF20038">
    <property type="entry name" value="HTH_59"/>
    <property type="match status" value="1"/>
</dbReference>
<dbReference type="Gene3D" id="3.30.2020.10">
    <property type="entry name" value="NE0471-like N-terminal domain"/>
    <property type="match status" value="1"/>
</dbReference>
<dbReference type="OrthoDB" id="427321at2"/>
<comment type="caution">
    <text evidence="2">The sequence shown here is derived from an EMBL/GenBank/DDBJ whole genome shotgun (WGS) entry which is preliminary data.</text>
</comment>
<organism evidence="2 3">
    <name type="scientific">Gardnerella vaginalis</name>
    <dbReference type="NCBI Taxonomy" id="2702"/>
    <lineage>
        <taxon>Bacteria</taxon>
        <taxon>Bacillati</taxon>
        <taxon>Actinomycetota</taxon>
        <taxon>Actinomycetes</taxon>
        <taxon>Bifidobacteriales</taxon>
        <taxon>Bifidobacteriaceae</taxon>
        <taxon>Gardnerella</taxon>
    </lineage>
</organism>
<dbReference type="Pfam" id="PF10387">
    <property type="entry name" value="DUF2442"/>
    <property type="match status" value="1"/>
</dbReference>
<proteinExistence type="predicted"/>
<gene>
    <name evidence="2" type="ORF">BFS05_03645</name>
</gene>
<evidence type="ECO:0000259" key="1">
    <source>
        <dbReference type="Pfam" id="PF20038"/>
    </source>
</evidence>
<accession>A0A2K1SUE9</accession>
<dbReference type="SUPFAM" id="SSF143880">
    <property type="entry name" value="NE0471 N-terminal domain-like"/>
    <property type="match status" value="1"/>
</dbReference>
<dbReference type="EMBL" id="MNLH01000003">
    <property type="protein sequence ID" value="PNS43161.1"/>
    <property type="molecule type" value="Genomic_DNA"/>
</dbReference>
<evidence type="ECO:0000313" key="2">
    <source>
        <dbReference type="EMBL" id="PNS43161.1"/>
    </source>
</evidence>
<name>A0A2K1SUE9_GARVA</name>
<sequence>MPVISRFYKIKDVKACANMRLLVHFVNGTVKEYDVHNLLGKFPMFKALEDSELFNKVVVDTGGYGIVWNDDLDISCDELWSNGKQIKTPFDNLMSFADASDLWNLSESTLRKAVSYKKLVKGVDAQKYGKQWVVTRSAMVREYGNQVVSD</sequence>
<dbReference type="InterPro" id="IPR036782">
    <property type="entry name" value="NE0471-like_N"/>
</dbReference>